<proteinExistence type="predicted"/>
<dbReference type="EMBL" id="CACVKT020007541">
    <property type="protein sequence ID" value="CAC5408477.1"/>
    <property type="molecule type" value="Genomic_DNA"/>
</dbReference>
<dbReference type="GO" id="GO:0031146">
    <property type="term" value="P:SCF-dependent proteasomal ubiquitin-dependent protein catabolic process"/>
    <property type="evidence" value="ECO:0007669"/>
    <property type="project" value="InterPro"/>
</dbReference>
<dbReference type="InterPro" id="IPR042354">
    <property type="entry name" value="FBX38"/>
</dbReference>
<dbReference type="PANTHER" id="PTHR14753">
    <property type="entry name" value="F-BOX ONLY PROTEIN 38"/>
    <property type="match status" value="1"/>
</dbReference>
<reference evidence="2 3" key="1">
    <citation type="submission" date="2020-06" db="EMBL/GenBank/DDBJ databases">
        <authorList>
            <person name="Li R."/>
            <person name="Bekaert M."/>
        </authorList>
    </citation>
    <scope>NUCLEOTIDE SEQUENCE [LARGE SCALE GENOMIC DNA]</scope>
    <source>
        <strain evidence="3">wild</strain>
    </source>
</reference>
<dbReference type="GO" id="GO:0005737">
    <property type="term" value="C:cytoplasm"/>
    <property type="evidence" value="ECO:0007669"/>
    <property type="project" value="TreeGrafter"/>
</dbReference>
<dbReference type="Proteomes" id="UP000507470">
    <property type="component" value="Unassembled WGS sequence"/>
</dbReference>
<feature type="region of interest" description="Disordered" evidence="1">
    <location>
        <begin position="1037"/>
        <end position="1076"/>
    </location>
</feature>
<keyword evidence="3" id="KW-1185">Reference proteome</keyword>
<dbReference type="SUPFAM" id="SSF52047">
    <property type="entry name" value="RNI-like"/>
    <property type="match status" value="1"/>
</dbReference>
<evidence type="ECO:0000313" key="2">
    <source>
        <dbReference type="EMBL" id="CAC5408477.1"/>
    </source>
</evidence>
<gene>
    <name evidence="2" type="ORF">MCOR_41865</name>
</gene>
<feature type="region of interest" description="Disordered" evidence="1">
    <location>
        <begin position="1"/>
        <end position="22"/>
    </location>
</feature>
<feature type="region of interest" description="Disordered" evidence="1">
    <location>
        <begin position="681"/>
        <end position="735"/>
    </location>
</feature>
<evidence type="ECO:0000313" key="3">
    <source>
        <dbReference type="Proteomes" id="UP000507470"/>
    </source>
</evidence>
<dbReference type="SUPFAM" id="SSF81383">
    <property type="entry name" value="F-box domain"/>
    <property type="match status" value="1"/>
</dbReference>
<feature type="compositionally biased region" description="Basic residues" evidence="1">
    <location>
        <begin position="1"/>
        <end position="13"/>
    </location>
</feature>
<organism evidence="2 3">
    <name type="scientific">Mytilus coruscus</name>
    <name type="common">Sea mussel</name>
    <dbReference type="NCBI Taxonomy" id="42192"/>
    <lineage>
        <taxon>Eukaryota</taxon>
        <taxon>Metazoa</taxon>
        <taxon>Spiralia</taxon>
        <taxon>Lophotrochozoa</taxon>
        <taxon>Mollusca</taxon>
        <taxon>Bivalvia</taxon>
        <taxon>Autobranchia</taxon>
        <taxon>Pteriomorphia</taxon>
        <taxon>Mytilida</taxon>
        <taxon>Mytiloidea</taxon>
        <taxon>Mytilidae</taxon>
        <taxon>Mytilinae</taxon>
        <taxon>Mytilus</taxon>
    </lineage>
</organism>
<name>A0A6J8DL88_MYTCO</name>
<protein>
    <submittedName>
        <fullName evidence="2">FBXO38</fullName>
    </submittedName>
</protein>
<feature type="compositionally biased region" description="Polar residues" evidence="1">
    <location>
        <begin position="1051"/>
        <end position="1063"/>
    </location>
</feature>
<dbReference type="PANTHER" id="PTHR14753:SF3">
    <property type="entry name" value="F-BOX ONLY PROTEIN 38"/>
    <property type="match status" value="1"/>
</dbReference>
<dbReference type="GO" id="GO:0070936">
    <property type="term" value="P:protein K48-linked ubiquitination"/>
    <property type="evidence" value="ECO:0007669"/>
    <property type="project" value="TreeGrafter"/>
</dbReference>
<feature type="region of interest" description="Disordered" evidence="1">
    <location>
        <begin position="1108"/>
        <end position="1157"/>
    </location>
</feature>
<sequence length="1514" mass="169782">MKPRKKQRIRKKDKIKDKIDAPTEKEKVIENDEVNESGITSKIVEKQISSQPNENIKHADLDYVSTLSLEVLCNIMRYLHLRDFLKLDHLSRKLHNAVTMHLRVKKNLDFSEGELISWMSDRLSDSSLLHLFKRCHDLQYIYGFHPPYLSKRRQRGTKKLSIPGIIESLSVLTHLKGVEVSDTLVLGTLFTYFTHVEVLGTFRNRDGCFPIDDFNVLRIPENPMITSMHLIGIVIPKLPALIHLKHLQLRYVHFINPQPFKEFAVPSLKSFVMANCAGPTNVLKYVPLIAGLAAARSLQRMELIRVPFLGGLLHHVIHDGGASLRGHRFKNMQTMKFGACKHVIGMDIGFLAIASAESLEEMYLQPSLTKDSLFIALKTAFVQFPVFDRLYLGYTEPFQESGNWTNQDLVIEGLDNVTESPSTITDVGMKAVGECFPTLRYLELYNSPHIHKPTDWFSPDANAWDCLRELVLRRCHSIKLEEFCAFIPSLPVIEAIHLELMFREPPKGCSRVGLSAGTGFGLSSSLIPDAPVVQNNQVPNQNEVNNNVNNIAANQNANINLNNVAANQNANNNMNNVAANQNADNIALENAADDVNIVVVNGNLVNDLNAIEPNVEDGNDDADVATNQNMPVNIDLAKQKDIDAASNQNIADNGILANQQQGLCDVDAAKNIELKDIVADSKTNDSSSNNENSKEMSETATSNESSFHTETENKVGPAKSAELNDDKNSIKNKSASSSAYISEYNISLPTSRHKCQSDSHRCGTQNYEDQASNGGKCVNTDNLPSFSKSSIKVSSDENIINSISVDTMSLPEVKPISVEGKGVCDRNPSSCVTGDLYRCKKCDSDWCSKMETSDIIAECVLCQGNSAISLSNSESYNKMENSRVSQTQTCKISNESAETDNVSNNSLCVTDKSQCEVKDDHDLYEKDTHDLNKKESIHQDNSVLESDILTEEGQSHEINEQFGQEVVDQDRSETKTESCAANSECCTSGVATRNGKSLYGKKKGLVRKNKSQTPVAEGCMESVKNLDKDSVVLNNASTSTCDNETSKNETKSSGNQKSINYIKNVQKPRKRDNDKREIFILENKNEENGKESSNKKYEVFMNPAYTISNNSSVVNDNDSEEQQYSCPITRSKSRQKQEDDQNEVGLQDRKRKSVSNFDTPSHFKKKCVARKVITLKIMFDRWCQVNVSDLRQTAGTASKDGQNSCGTSGYIKIVQKSKKSPVMCDKMTSTSDPVMEDDRVQILTLKSHSLQCMTLNMVGITDLILEDCPKLSKLSGHASRVLKSMTVKKAPVLNRIDFTQCKKLDENGMVRQIGDLQSRKSRLIFLRPMHQFDARTLERDLFSKKDIDYSICIIYDHSPEPLETMYNRVRVQTWQDLIAGMNLELLKNYGYKEWVHQETDYREKYPWGRSIYTMSGYNSNSSRWELLTDIPWLRPLYESPDLNLGQNNKHPDDTRAGVYCPSAKGHDTVKDCIYDCLPSIVDGLTMEMPLHLHSLIVYVNLCDIHGTPTYDPYA</sequence>
<dbReference type="OrthoDB" id="10036898at2759"/>
<accession>A0A6J8DL88</accession>
<dbReference type="CDD" id="cd22107">
    <property type="entry name" value="F-box_FBXO38"/>
    <property type="match status" value="1"/>
</dbReference>
<dbReference type="InterPro" id="IPR036047">
    <property type="entry name" value="F-box-like_dom_sf"/>
</dbReference>
<dbReference type="GO" id="GO:0005634">
    <property type="term" value="C:nucleus"/>
    <property type="evidence" value="ECO:0007669"/>
    <property type="project" value="TreeGrafter"/>
</dbReference>
<evidence type="ECO:0000256" key="1">
    <source>
        <dbReference type="SAM" id="MobiDB-lite"/>
    </source>
</evidence>